<name>Q1QNM4_NITHX</name>
<dbReference type="EMBL" id="CP000319">
    <property type="protein sequence ID" value="ABE62173.1"/>
    <property type="molecule type" value="Genomic_DNA"/>
</dbReference>
<dbReference type="SUPFAM" id="SSF53335">
    <property type="entry name" value="S-adenosyl-L-methionine-dependent methyltransferases"/>
    <property type="match status" value="1"/>
</dbReference>
<dbReference type="OrthoDB" id="7060769at2"/>
<sequence length="241" mass="27196">MRYKIGKDIVIRSENAAKPEAQSSAYLNRLISRLEPVRSSFDFGCGKLRYERVIAKTTDILGLVDSEVQFSRTQMIRGRLTTIRDHVRRSNHVEAYTVGQFASQAHRYDRGFCINVLSVIPSASVRLGIVQLIRAKLKPGATCLFVVLYRNSDFTRMQRLPNCQPYGNGFLMDSLRGHSFYGLIPPDELASLVNRAGFVVESTVLDEGTAYLWAKVPEDVRGPVHFSIRETPENFQIRAAP</sequence>
<gene>
    <name evidence="1" type="ordered locus">Nham_1349</name>
</gene>
<organism evidence="1 2">
    <name type="scientific">Nitrobacter hamburgensis (strain DSM 10229 / NCIMB 13809 / X14)</name>
    <dbReference type="NCBI Taxonomy" id="323097"/>
    <lineage>
        <taxon>Bacteria</taxon>
        <taxon>Pseudomonadati</taxon>
        <taxon>Pseudomonadota</taxon>
        <taxon>Alphaproteobacteria</taxon>
        <taxon>Hyphomicrobiales</taxon>
        <taxon>Nitrobacteraceae</taxon>
        <taxon>Nitrobacter</taxon>
    </lineage>
</organism>
<dbReference type="InterPro" id="IPR029063">
    <property type="entry name" value="SAM-dependent_MTases_sf"/>
</dbReference>
<protein>
    <submittedName>
        <fullName evidence="1">Uncharacterized protein</fullName>
    </submittedName>
</protein>
<reference evidence="1 2" key="1">
    <citation type="submission" date="2006-03" db="EMBL/GenBank/DDBJ databases">
        <title>Complete sequence of chromosome of Nitrobacter hamburgensis X14.</title>
        <authorList>
            <consortium name="US DOE Joint Genome Institute"/>
            <person name="Copeland A."/>
            <person name="Lucas S."/>
            <person name="Lapidus A."/>
            <person name="Barry K."/>
            <person name="Detter J.C."/>
            <person name="Glavina del Rio T."/>
            <person name="Hammon N."/>
            <person name="Israni S."/>
            <person name="Dalin E."/>
            <person name="Tice H."/>
            <person name="Pitluck S."/>
            <person name="Chain P."/>
            <person name="Malfatti S."/>
            <person name="Shin M."/>
            <person name="Vergez L."/>
            <person name="Schmutz J."/>
            <person name="Larimer F."/>
            <person name="Land M."/>
            <person name="Hauser L."/>
            <person name="Kyrpides N."/>
            <person name="Ivanova N."/>
            <person name="Ward B."/>
            <person name="Arp D."/>
            <person name="Klotz M."/>
            <person name="Stein L."/>
            <person name="O'Mullan G."/>
            <person name="Starkenburg S."/>
            <person name="Sayavedra L."/>
            <person name="Poret-Peterson A.T."/>
            <person name="Gentry M.E."/>
            <person name="Bruce D."/>
            <person name="Richardson P."/>
        </authorList>
    </citation>
    <scope>NUCLEOTIDE SEQUENCE [LARGE SCALE GENOMIC DNA]</scope>
    <source>
        <strain evidence="2">DSM 10229 / NCIMB 13809 / X14</strain>
    </source>
</reference>
<evidence type="ECO:0000313" key="2">
    <source>
        <dbReference type="Proteomes" id="UP000001953"/>
    </source>
</evidence>
<dbReference type="STRING" id="323097.Nham_1349"/>
<keyword evidence="2" id="KW-1185">Reference proteome</keyword>
<dbReference type="eggNOG" id="COG2227">
    <property type="taxonomic scope" value="Bacteria"/>
</dbReference>
<dbReference type="RefSeq" id="WP_011509865.1">
    <property type="nucleotide sequence ID" value="NC_007964.1"/>
</dbReference>
<proteinExistence type="predicted"/>
<evidence type="ECO:0000313" key="1">
    <source>
        <dbReference type="EMBL" id="ABE62173.1"/>
    </source>
</evidence>
<dbReference type="KEGG" id="nha:Nham_1349"/>
<dbReference type="Gene3D" id="3.40.50.150">
    <property type="entry name" value="Vaccinia Virus protein VP39"/>
    <property type="match status" value="1"/>
</dbReference>
<dbReference type="AlphaFoldDB" id="Q1QNM4"/>
<dbReference type="HOGENOM" id="CLU_1249772_0_0_5"/>
<accession>Q1QNM4</accession>
<dbReference type="Proteomes" id="UP000001953">
    <property type="component" value="Chromosome"/>
</dbReference>